<keyword evidence="11" id="KW-0472">Membrane</keyword>
<comment type="subcellular location">
    <subcellularLocation>
        <location evidence="1">Membrane</location>
        <topology evidence="1">Single-pass type I membrane protein</topology>
    </subcellularLocation>
</comment>
<evidence type="ECO:0000256" key="5">
    <source>
        <dbReference type="ARBA" id="ARBA00022692"/>
    </source>
</evidence>
<dbReference type="Pfam" id="PF00092">
    <property type="entry name" value="VWA"/>
    <property type="match status" value="1"/>
</dbReference>
<evidence type="ECO:0000256" key="11">
    <source>
        <dbReference type="ARBA" id="ARBA00023136"/>
    </source>
</evidence>
<dbReference type="SMART" id="SM00327">
    <property type="entry name" value="VWA"/>
    <property type="match status" value="1"/>
</dbReference>
<keyword evidence="6" id="KW-0732">Signal</keyword>
<dbReference type="InterPro" id="IPR002035">
    <property type="entry name" value="VWF_A"/>
</dbReference>
<evidence type="ECO:0000256" key="8">
    <source>
        <dbReference type="ARBA" id="ARBA00022882"/>
    </source>
</evidence>
<keyword evidence="12" id="KW-0325">Glycoprotein</keyword>
<protein>
    <submittedName>
        <fullName evidence="14">Voltage-dependent calcium channel subunit alpha-2/delta-3</fullName>
    </submittedName>
</protein>
<name>K1Q605_MAGGI</name>
<evidence type="ECO:0000256" key="12">
    <source>
        <dbReference type="ARBA" id="ARBA00023180"/>
    </source>
</evidence>
<dbReference type="Gene3D" id="3.40.50.410">
    <property type="entry name" value="von Willebrand factor, type A domain"/>
    <property type="match status" value="1"/>
</dbReference>
<dbReference type="GO" id="GO:0005891">
    <property type="term" value="C:voltage-gated calcium channel complex"/>
    <property type="evidence" value="ECO:0007669"/>
    <property type="project" value="TreeGrafter"/>
</dbReference>
<dbReference type="PROSITE" id="PS50234">
    <property type="entry name" value="VWFA"/>
    <property type="match status" value="1"/>
</dbReference>
<keyword evidence="13" id="KW-0407">Ion channel</keyword>
<dbReference type="InterPro" id="IPR013608">
    <property type="entry name" value="VWA_N"/>
</dbReference>
<evidence type="ECO:0000256" key="3">
    <source>
        <dbReference type="ARBA" id="ARBA00022568"/>
    </source>
</evidence>
<keyword evidence="4" id="KW-0107">Calcium channel</keyword>
<keyword evidence="9" id="KW-1133">Transmembrane helix</keyword>
<dbReference type="GO" id="GO:0005245">
    <property type="term" value="F:voltage-gated calcium channel activity"/>
    <property type="evidence" value="ECO:0007669"/>
    <property type="project" value="TreeGrafter"/>
</dbReference>
<evidence type="ECO:0000256" key="6">
    <source>
        <dbReference type="ARBA" id="ARBA00022729"/>
    </source>
</evidence>
<gene>
    <name evidence="14" type="ORF">CGI_10012443</name>
</gene>
<evidence type="ECO:0000256" key="13">
    <source>
        <dbReference type="ARBA" id="ARBA00023303"/>
    </source>
</evidence>
<evidence type="ECO:0000256" key="1">
    <source>
        <dbReference type="ARBA" id="ARBA00004479"/>
    </source>
</evidence>
<keyword evidence="2" id="KW-0813">Transport</keyword>
<accession>K1Q605</accession>
<dbReference type="Pfam" id="PF08399">
    <property type="entry name" value="VWA_N"/>
    <property type="match status" value="2"/>
</dbReference>
<dbReference type="SUPFAM" id="SSF53300">
    <property type="entry name" value="vWA-like"/>
    <property type="match status" value="1"/>
</dbReference>
<dbReference type="FunFam" id="3.40.50.410:FF:000007">
    <property type="entry name" value="Calcium voltage-gated channel auxiliary subunit alpha2delta 3"/>
    <property type="match status" value="1"/>
</dbReference>
<sequence>MLTYNLTAYRSYNEEAHRQLTTAKVFDPQDLVDKMAREIEELLKTKVKAVEKLVKAAENARKDHEYRKNLQLEYVNNKKVISQEDMEMMGLNSSSVFDIYYMINLTQDTLFNDVQINPNYSTIHVPTNVYDQGWELGVLIAGGIWYTVAPVILNGIQWSKKLDPIFKQNRKETSDLRWQYYCSADGFLRIYPGVKWPKNNVEESVDMYDCRVRSWYIKAASSPKNMVILVDTSGSMKGRRRIITVKTIQKLLETLSDDDHFNIITYSDKPRYLDNCFSGTLMQANIQNKQRAVKLFKKLEMKDTGELNLALEEAFKLFKSEKKKGQEQCNKAIMVITDGPSETYKEIFETHNWPNKTVRLFSFLVGREVKENRYAKWMACANKGYYTHISTLADVQESVQYYLRVLSRPMGMAHREGGLSRTPKWTPVYTDYTTEVTQNLREGVGLVISVSMPVFDTSNSSATGGRLLGVMGTDIPIQEITNLVPKGKLGANAYTFMYTHHGYVLFHPNMKPMYHKIKGSTSAEKEFRPFFNTIDITEMEYAVDHEELHEFRQKLLSASNRGKIKLKVKVPYDRSVPYDRMVGSNYSSFI</sequence>
<evidence type="ECO:0000256" key="9">
    <source>
        <dbReference type="ARBA" id="ARBA00022989"/>
    </source>
</evidence>
<dbReference type="InterPro" id="IPR051173">
    <property type="entry name" value="Ca_channel_alpha-2/delta"/>
</dbReference>
<reference evidence="14" key="1">
    <citation type="journal article" date="2012" name="Nature">
        <title>The oyster genome reveals stress adaptation and complexity of shell formation.</title>
        <authorList>
            <person name="Zhang G."/>
            <person name="Fang X."/>
            <person name="Guo X."/>
            <person name="Li L."/>
            <person name="Luo R."/>
            <person name="Xu F."/>
            <person name="Yang P."/>
            <person name="Zhang L."/>
            <person name="Wang X."/>
            <person name="Qi H."/>
            <person name="Xiong Z."/>
            <person name="Que H."/>
            <person name="Xie Y."/>
            <person name="Holland P.W."/>
            <person name="Paps J."/>
            <person name="Zhu Y."/>
            <person name="Wu F."/>
            <person name="Chen Y."/>
            <person name="Wang J."/>
            <person name="Peng C."/>
            <person name="Meng J."/>
            <person name="Yang L."/>
            <person name="Liu J."/>
            <person name="Wen B."/>
            <person name="Zhang N."/>
            <person name="Huang Z."/>
            <person name="Zhu Q."/>
            <person name="Feng Y."/>
            <person name="Mount A."/>
            <person name="Hedgecock D."/>
            <person name="Xu Z."/>
            <person name="Liu Y."/>
            <person name="Domazet-Loso T."/>
            <person name="Du Y."/>
            <person name="Sun X."/>
            <person name="Zhang S."/>
            <person name="Liu B."/>
            <person name="Cheng P."/>
            <person name="Jiang X."/>
            <person name="Li J."/>
            <person name="Fan D."/>
            <person name="Wang W."/>
            <person name="Fu W."/>
            <person name="Wang T."/>
            <person name="Wang B."/>
            <person name="Zhang J."/>
            <person name="Peng Z."/>
            <person name="Li Y."/>
            <person name="Li N."/>
            <person name="Wang J."/>
            <person name="Chen M."/>
            <person name="He Y."/>
            <person name="Tan F."/>
            <person name="Song X."/>
            <person name="Zheng Q."/>
            <person name="Huang R."/>
            <person name="Yang H."/>
            <person name="Du X."/>
            <person name="Chen L."/>
            <person name="Yang M."/>
            <person name="Gaffney P.M."/>
            <person name="Wang S."/>
            <person name="Luo L."/>
            <person name="She Z."/>
            <person name="Ming Y."/>
            <person name="Huang W."/>
            <person name="Zhang S."/>
            <person name="Huang B."/>
            <person name="Zhang Y."/>
            <person name="Qu T."/>
            <person name="Ni P."/>
            <person name="Miao G."/>
            <person name="Wang J."/>
            <person name="Wang Q."/>
            <person name="Steinberg C.E."/>
            <person name="Wang H."/>
            <person name="Li N."/>
            <person name="Qian L."/>
            <person name="Zhang G."/>
            <person name="Li Y."/>
            <person name="Yang H."/>
            <person name="Liu X."/>
            <person name="Wang J."/>
            <person name="Yin Y."/>
            <person name="Wang J."/>
        </authorList>
    </citation>
    <scope>NUCLEOTIDE SEQUENCE [LARGE SCALE GENOMIC DNA]</scope>
    <source>
        <strain evidence="14">05x7-T-G4-1.051#20</strain>
    </source>
</reference>
<dbReference type="Gene3D" id="3.30.450.20">
    <property type="entry name" value="PAS domain"/>
    <property type="match status" value="1"/>
</dbReference>
<keyword evidence="8" id="KW-0851">Voltage-gated channel</keyword>
<evidence type="ECO:0000256" key="4">
    <source>
        <dbReference type="ARBA" id="ARBA00022673"/>
    </source>
</evidence>
<dbReference type="InParanoid" id="K1Q605"/>
<dbReference type="PANTHER" id="PTHR10166:SF37">
    <property type="entry name" value="STOLID, ISOFORM H"/>
    <property type="match status" value="1"/>
</dbReference>
<evidence type="ECO:0000256" key="2">
    <source>
        <dbReference type="ARBA" id="ARBA00022448"/>
    </source>
</evidence>
<evidence type="ECO:0000256" key="10">
    <source>
        <dbReference type="ARBA" id="ARBA00023065"/>
    </source>
</evidence>
<dbReference type="EMBL" id="JH817498">
    <property type="protein sequence ID" value="EKC24350.1"/>
    <property type="molecule type" value="Genomic_DNA"/>
</dbReference>
<organism evidence="14">
    <name type="scientific">Magallana gigas</name>
    <name type="common">Pacific oyster</name>
    <name type="synonym">Crassostrea gigas</name>
    <dbReference type="NCBI Taxonomy" id="29159"/>
    <lineage>
        <taxon>Eukaryota</taxon>
        <taxon>Metazoa</taxon>
        <taxon>Spiralia</taxon>
        <taxon>Lophotrochozoa</taxon>
        <taxon>Mollusca</taxon>
        <taxon>Bivalvia</taxon>
        <taxon>Autobranchia</taxon>
        <taxon>Pteriomorphia</taxon>
        <taxon>Ostreida</taxon>
        <taxon>Ostreoidea</taxon>
        <taxon>Ostreidae</taxon>
        <taxon>Magallana</taxon>
    </lineage>
</organism>
<keyword evidence="7" id="KW-0106">Calcium</keyword>
<dbReference type="AlphaFoldDB" id="K1Q605"/>
<keyword evidence="3" id="KW-0109">Calcium transport</keyword>
<proteinExistence type="predicted"/>
<keyword evidence="10" id="KW-0406">Ion transport</keyword>
<dbReference type="InterPro" id="IPR036465">
    <property type="entry name" value="vWFA_dom_sf"/>
</dbReference>
<evidence type="ECO:0000256" key="7">
    <source>
        <dbReference type="ARBA" id="ARBA00022837"/>
    </source>
</evidence>
<evidence type="ECO:0000313" key="14">
    <source>
        <dbReference type="EMBL" id="EKC24350.1"/>
    </source>
</evidence>
<dbReference type="HOGENOM" id="CLU_004660_3_0_1"/>
<dbReference type="PANTHER" id="PTHR10166">
    <property type="entry name" value="VOLTAGE-DEPENDENT CALCIUM CHANNEL SUBUNIT ALPHA-2/DELTA-RELATED"/>
    <property type="match status" value="1"/>
</dbReference>
<keyword evidence="5" id="KW-0812">Transmembrane</keyword>